<dbReference type="PANTHER" id="PTHR30514:SF1">
    <property type="entry name" value="HTH-TYPE TRANSCRIPTIONAL REGULATOR HEXR-RELATED"/>
    <property type="match status" value="1"/>
</dbReference>
<evidence type="ECO:0000313" key="2">
    <source>
        <dbReference type="EMBL" id="PPE04586.1"/>
    </source>
</evidence>
<dbReference type="SUPFAM" id="SSF46689">
    <property type="entry name" value="Homeodomain-like"/>
    <property type="match status" value="1"/>
</dbReference>
<dbReference type="InterPro" id="IPR036388">
    <property type="entry name" value="WH-like_DNA-bd_sf"/>
</dbReference>
<organism evidence="2 3">
    <name type="scientific">Entomoplasma ellychniae</name>
    <dbReference type="NCBI Taxonomy" id="2114"/>
    <lineage>
        <taxon>Bacteria</taxon>
        <taxon>Bacillati</taxon>
        <taxon>Mycoplasmatota</taxon>
        <taxon>Mollicutes</taxon>
        <taxon>Entomoplasmatales</taxon>
        <taxon>Entomoplasmataceae</taxon>
        <taxon>Entomoplasma</taxon>
    </lineage>
</organism>
<protein>
    <recommendedName>
        <fullName evidence="1">HTH rpiR-type domain-containing protein</fullName>
    </recommendedName>
</protein>
<evidence type="ECO:0000313" key="3">
    <source>
        <dbReference type="Proteomes" id="UP000239010"/>
    </source>
</evidence>
<dbReference type="PANTHER" id="PTHR30514">
    <property type="entry name" value="GLUCOKINASE"/>
    <property type="match status" value="1"/>
</dbReference>
<reference evidence="2 3" key="1">
    <citation type="submission" date="2017-11" db="EMBL/GenBank/DDBJ databases">
        <title>Genome sequence of Entomoplasma ellychniae ELCN-1 (ATCC 43707).</title>
        <authorList>
            <person name="Lo W.-S."/>
            <person name="Gasparich G.E."/>
            <person name="Kuo C.-H."/>
        </authorList>
    </citation>
    <scope>NUCLEOTIDE SEQUENCE [LARGE SCALE GENOMIC DNA]</scope>
    <source>
        <strain evidence="2 3">ELCN-1</strain>
    </source>
</reference>
<dbReference type="GO" id="GO:0003700">
    <property type="term" value="F:DNA-binding transcription factor activity"/>
    <property type="evidence" value="ECO:0007669"/>
    <property type="project" value="InterPro"/>
</dbReference>
<dbReference type="InterPro" id="IPR009057">
    <property type="entry name" value="Homeodomain-like_sf"/>
</dbReference>
<dbReference type="GO" id="GO:0003677">
    <property type="term" value="F:DNA binding"/>
    <property type="evidence" value="ECO:0007669"/>
    <property type="project" value="InterPro"/>
</dbReference>
<dbReference type="AlphaFoldDB" id="A0A8E2QVS1"/>
<dbReference type="Proteomes" id="UP000239010">
    <property type="component" value="Unassembled WGS sequence"/>
</dbReference>
<dbReference type="InterPro" id="IPR000281">
    <property type="entry name" value="HTH_RpiR"/>
</dbReference>
<accession>A0A8E2QVS1</accession>
<dbReference type="InterPro" id="IPR047640">
    <property type="entry name" value="RpiR-like"/>
</dbReference>
<name>A0A8E2QVS1_9MOLU</name>
<comment type="caution">
    <text evidence="2">The sequence shown here is derived from an EMBL/GenBank/DDBJ whole genome shotgun (WGS) entry which is preliminary data.</text>
</comment>
<feature type="domain" description="HTH rpiR-type" evidence="1">
    <location>
        <begin position="11"/>
        <end position="87"/>
    </location>
</feature>
<dbReference type="PROSITE" id="PS51071">
    <property type="entry name" value="HTH_RPIR"/>
    <property type="match status" value="1"/>
</dbReference>
<gene>
    <name evidence="2" type="ORF">EELLY_v1c02660</name>
</gene>
<dbReference type="GO" id="GO:0097367">
    <property type="term" value="F:carbohydrate derivative binding"/>
    <property type="evidence" value="ECO:0007669"/>
    <property type="project" value="InterPro"/>
</dbReference>
<dbReference type="Gene3D" id="1.10.10.10">
    <property type="entry name" value="Winged helix-like DNA-binding domain superfamily/Winged helix DNA-binding domain"/>
    <property type="match status" value="1"/>
</dbReference>
<dbReference type="EMBL" id="PHND01000001">
    <property type="protein sequence ID" value="PPE04586.1"/>
    <property type="molecule type" value="Genomic_DNA"/>
</dbReference>
<keyword evidence="3" id="KW-1185">Reference proteome</keyword>
<sequence length="254" mass="30359">MDYNNNNGVKMRTIGRLKELVNYNNGLDSLIAHKILLNYEQNKSIKPKVISQLCNVSVSTLTLFSKRLGYDGYSELYYRVMIEKEFYKTEKNIISNNKENNDPKILDLVKRIHNSEKIFFLKSEETSSVFIDFLISILSFEKKVVFTKRRKLEKYYANFIDNKTLFIVFVTGLEISELWNNIDLYMNYKVNIFLITTEANRDLVKKYKLEDSSYFVEDQIKSKEFILRTMYRTHNIDELIIKITEYYTKKFYNQ</sequence>
<proteinExistence type="predicted"/>
<evidence type="ECO:0000259" key="1">
    <source>
        <dbReference type="PROSITE" id="PS51071"/>
    </source>
</evidence>